<reference evidence="1 2" key="1">
    <citation type="submission" date="2016-11" db="EMBL/GenBank/DDBJ databases">
        <authorList>
            <person name="Jaros S."/>
            <person name="Januszkiewicz K."/>
            <person name="Wedrychowicz H."/>
        </authorList>
    </citation>
    <scope>NUCLEOTIDE SEQUENCE [LARGE SCALE GENOMIC DNA]</scope>
    <source>
        <strain evidence="1 2">ATCC 23634</strain>
    </source>
</reference>
<dbReference type="EMBL" id="FPKU01000003">
    <property type="protein sequence ID" value="SFZ85982.1"/>
    <property type="molecule type" value="Genomic_DNA"/>
</dbReference>
<organism evidence="1 2">
    <name type="scientific">Devosia enhydra</name>
    <dbReference type="NCBI Taxonomy" id="665118"/>
    <lineage>
        <taxon>Bacteria</taxon>
        <taxon>Pseudomonadati</taxon>
        <taxon>Pseudomonadota</taxon>
        <taxon>Alphaproteobacteria</taxon>
        <taxon>Hyphomicrobiales</taxon>
        <taxon>Devosiaceae</taxon>
        <taxon>Devosia</taxon>
    </lineage>
</organism>
<accession>A0A1K2I0T1</accession>
<protein>
    <submittedName>
        <fullName evidence="1">Uncharacterized protein</fullName>
    </submittedName>
</protein>
<name>A0A1K2I0T1_9HYPH</name>
<evidence type="ECO:0000313" key="2">
    <source>
        <dbReference type="Proteomes" id="UP000183447"/>
    </source>
</evidence>
<evidence type="ECO:0000313" key="1">
    <source>
        <dbReference type="EMBL" id="SFZ85982.1"/>
    </source>
</evidence>
<sequence length="58" mass="6986">MRQERAQLVSRIAGMPPRSIRRMVQELRLADLTRRLLEQEAVRPIEPDEGEELKWFQR</sequence>
<keyword evidence="2" id="KW-1185">Reference proteome</keyword>
<dbReference type="Proteomes" id="UP000183447">
    <property type="component" value="Unassembled WGS sequence"/>
</dbReference>
<gene>
    <name evidence="1" type="ORF">SAMN02983003_3154</name>
</gene>
<dbReference type="AlphaFoldDB" id="A0A1K2I0T1"/>
<proteinExistence type="predicted"/>
<dbReference type="STRING" id="665118.SAMN02983003_3154"/>